<keyword evidence="1" id="KW-0472">Membrane</keyword>
<feature type="transmembrane region" description="Helical" evidence="1">
    <location>
        <begin position="80"/>
        <end position="98"/>
    </location>
</feature>
<dbReference type="STRING" id="56689.GCA_001291445_01955"/>
<evidence type="ECO:0000313" key="2">
    <source>
        <dbReference type="EMBL" id="OBJ46469.1"/>
    </source>
</evidence>
<dbReference type="RefSeq" id="WP_064978697.1">
    <property type="nucleotide sequence ID" value="NZ_LZLC01000016.1"/>
</dbReference>
<comment type="caution">
    <text evidence="2">The sequence shown here is derived from an EMBL/GenBank/DDBJ whole genome shotgun (WGS) entry which is preliminary data.</text>
</comment>
<gene>
    <name evidence="2" type="ORF">A5630_11505</name>
</gene>
<dbReference type="AlphaFoldDB" id="A0A1A3HFK6"/>
<organism evidence="2 3">
    <name type="scientific">Mycolicibacterium mucogenicum</name>
    <name type="common">Mycobacterium mucogenicum</name>
    <dbReference type="NCBI Taxonomy" id="56689"/>
    <lineage>
        <taxon>Bacteria</taxon>
        <taxon>Bacillati</taxon>
        <taxon>Actinomycetota</taxon>
        <taxon>Actinomycetes</taxon>
        <taxon>Mycobacteriales</taxon>
        <taxon>Mycobacteriaceae</taxon>
        <taxon>Mycolicibacterium</taxon>
    </lineage>
</organism>
<accession>A0A1A3HFK6</accession>
<sequence>MTTITAPARVRSDRLLRLALRADALISGTGGVILAAAAGAIASESGIPRPAVYVLATVLVVYGVGVYGLSTLAAVRRPGIAVAIANVVFTIAAVLAVIDDVWPLTTTGVAMLIVSAVYTLAMAELQYQGVERADHAIGKGHAALGEGRGHRLD</sequence>
<protein>
    <recommendedName>
        <fullName evidence="4">Integral membrane protein</fullName>
    </recommendedName>
</protein>
<feature type="transmembrane region" description="Helical" evidence="1">
    <location>
        <begin position="104"/>
        <end position="123"/>
    </location>
</feature>
<dbReference type="Proteomes" id="UP000093898">
    <property type="component" value="Unassembled WGS sequence"/>
</dbReference>
<evidence type="ECO:0008006" key="4">
    <source>
        <dbReference type="Google" id="ProtNLM"/>
    </source>
</evidence>
<keyword evidence="1" id="KW-0812">Transmembrane</keyword>
<name>A0A1A3HFK6_MYCMU</name>
<keyword evidence="1" id="KW-1133">Transmembrane helix</keyword>
<evidence type="ECO:0000256" key="1">
    <source>
        <dbReference type="SAM" id="Phobius"/>
    </source>
</evidence>
<feature type="transmembrane region" description="Helical" evidence="1">
    <location>
        <begin position="20"/>
        <end position="41"/>
    </location>
</feature>
<evidence type="ECO:0000313" key="3">
    <source>
        <dbReference type="Proteomes" id="UP000093898"/>
    </source>
</evidence>
<reference evidence="3" key="1">
    <citation type="submission" date="2016-06" db="EMBL/GenBank/DDBJ databases">
        <authorList>
            <person name="Sutton G."/>
            <person name="Brinkac L."/>
            <person name="Sanka R."/>
            <person name="Adams M."/>
            <person name="Lau E."/>
            <person name="Garcia-Basteiro A."/>
            <person name="Lopez-Varela E."/>
            <person name="Palencia S."/>
        </authorList>
    </citation>
    <scope>NUCLEOTIDE SEQUENCE [LARGE SCALE GENOMIC DNA]</scope>
    <source>
        <strain evidence="3">1127319.6</strain>
    </source>
</reference>
<proteinExistence type="predicted"/>
<feature type="non-terminal residue" evidence="2">
    <location>
        <position position="153"/>
    </location>
</feature>
<feature type="transmembrane region" description="Helical" evidence="1">
    <location>
        <begin position="53"/>
        <end position="73"/>
    </location>
</feature>
<dbReference type="EMBL" id="LZLC01000016">
    <property type="protein sequence ID" value="OBJ46469.1"/>
    <property type="molecule type" value="Genomic_DNA"/>
</dbReference>